<accession>A0A3N0B2B1</accession>
<dbReference type="EMBL" id="QIBX01000003">
    <property type="protein sequence ID" value="RNL41030.1"/>
    <property type="molecule type" value="Genomic_DNA"/>
</dbReference>
<dbReference type="SUPFAM" id="SSF56059">
    <property type="entry name" value="Glutathione synthetase ATP-binding domain-like"/>
    <property type="match status" value="1"/>
</dbReference>
<dbReference type="AlphaFoldDB" id="A0A3N0B2B1"/>
<sequence>MPSEQTVAPATHNAEYTDEYLSIVDSLGGCAAERIAARAHMEQSTAIYHGVVVDSSFVPRFYDRATYDRFKYIAETSHRILVKVMREYLENPAYRACFDFDERLVDLILLPRDYDAMLPFARVDLFLDENTLDATFCEFNGDGSSGMNENREIGTSLANAAPLREFAKRHALQTCDEALFPGWVDEFLSIYDTYAFKVEQPHVAIVDFLENAITEEFKIFAKLFASRGVECSVYDVRDLAYENGQLVGKKAFFGRDNAPINAVWRRSVTNDIIEHWDESQALIQAVRERKVALIGSFAGHIVHDKQIFQVLFMPQTRAILTPEENAFVDATVPFTSFLDDAHVNVAQVKSTREQWIIKPTDAYGSKDVYAGVDFSDEEWAAIVDRYANGAASAPFIVQRYCTPFRTKTLPLYGEPEDSSREAVLYNNLSGLYLYNGRFTGVFSRLGPEPVICKKTRGITSQTLWVDCGDLNE</sequence>
<keyword evidence="1" id="KW-0436">Ligase</keyword>
<organism evidence="1 2">
    <name type="scientific">Slackia equolifaciens</name>
    <dbReference type="NCBI Taxonomy" id="498718"/>
    <lineage>
        <taxon>Bacteria</taxon>
        <taxon>Bacillati</taxon>
        <taxon>Actinomycetota</taxon>
        <taxon>Coriobacteriia</taxon>
        <taxon>Eggerthellales</taxon>
        <taxon>Eggerthellaceae</taxon>
        <taxon>Slackia</taxon>
    </lineage>
</organism>
<evidence type="ECO:0000313" key="1">
    <source>
        <dbReference type="EMBL" id="RNL41030.1"/>
    </source>
</evidence>
<name>A0A3N0B2B1_9ACTN</name>
<gene>
    <name evidence="1" type="ORF">DMP06_03290</name>
</gene>
<dbReference type="OrthoDB" id="9771802at2"/>
<dbReference type="GO" id="GO:0016874">
    <property type="term" value="F:ligase activity"/>
    <property type="evidence" value="ECO:0007669"/>
    <property type="project" value="UniProtKB-KW"/>
</dbReference>
<dbReference type="Proteomes" id="UP000269591">
    <property type="component" value="Unassembled WGS sequence"/>
</dbReference>
<keyword evidence="2" id="KW-1185">Reference proteome</keyword>
<proteinExistence type="predicted"/>
<evidence type="ECO:0000313" key="2">
    <source>
        <dbReference type="Proteomes" id="UP000269591"/>
    </source>
</evidence>
<protein>
    <submittedName>
        <fullName evidence="1">Carboxylate--amine ligase</fullName>
    </submittedName>
</protein>
<dbReference type="RefSeq" id="WP_123208314.1">
    <property type="nucleotide sequence ID" value="NZ_JBHTHO010000001.1"/>
</dbReference>
<reference evidence="2" key="1">
    <citation type="submission" date="2018-05" db="EMBL/GenBank/DDBJ databases">
        <title>Genome Sequencing of selected type strains of the family Eggerthellaceae.</title>
        <authorList>
            <person name="Danylec N."/>
            <person name="Stoll D.A."/>
            <person name="Doetsch A."/>
            <person name="Huch M."/>
        </authorList>
    </citation>
    <scope>NUCLEOTIDE SEQUENCE [LARGE SCALE GENOMIC DNA]</scope>
    <source>
        <strain evidence="2">DSM 24851</strain>
    </source>
</reference>
<comment type="caution">
    <text evidence="1">The sequence shown here is derived from an EMBL/GenBank/DDBJ whole genome shotgun (WGS) entry which is preliminary data.</text>
</comment>